<feature type="region of interest" description="Disordered" evidence="2">
    <location>
        <begin position="150"/>
        <end position="177"/>
    </location>
</feature>
<dbReference type="InterPro" id="IPR006594">
    <property type="entry name" value="LisH"/>
</dbReference>
<gene>
    <name evidence="5" type="ORF">LSUE1_G007172</name>
</gene>
<organism evidence="5 6">
    <name type="scientific">Lachnellula suecica</name>
    <dbReference type="NCBI Taxonomy" id="602035"/>
    <lineage>
        <taxon>Eukaryota</taxon>
        <taxon>Fungi</taxon>
        <taxon>Dikarya</taxon>
        <taxon>Ascomycota</taxon>
        <taxon>Pezizomycotina</taxon>
        <taxon>Leotiomycetes</taxon>
        <taxon>Helotiales</taxon>
        <taxon>Lachnaceae</taxon>
        <taxon>Lachnellula</taxon>
    </lineage>
</organism>
<feature type="region of interest" description="Disordered" evidence="2">
    <location>
        <begin position="1"/>
        <end position="29"/>
    </location>
</feature>
<feature type="compositionally biased region" description="Polar residues" evidence="2">
    <location>
        <begin position="164"/>
        <end position="177"/>
    </location>
</feature>
<dbReference type="SMART" id="SM00757">
    <property type="entry name" value="CRA"/>
    <property type="match status" value="1"/>
</dbReference>
<dbReference type="PROSITE" id="PS50896">
    <property type="entry name" value="LISH"/>
    <property type="match status" value="1"/>
</dbReference>
<reference evidence="5 6" key="1">
    <citation type="submission" date="2018-05" db="EMBL/GenBank/DDBJ databases">
        <title>Genome sequencing and assembly of the regulated plant pathogen Lachnellula willkommii and related sister species for the development of diagnostic species identification markers.</title>
        <authorList>
            <person name="Giroux E."/>
            <person name="Bilodeau G."/>
        </authorList>
    </citation>
    <scope>NUCLEOTIDE SEQUENCE [LARGE SCALE GENOMIC DNA]</scope>
    <source>
        <strain evidence="5 6">CBS 268.59</strain>
    </source>
</reference>
<dbReference type="InterPro" id="IPR001870">
    <property type="entry name" value="B30.2/SPRY"/>
</dbReference>
<protein>
    <recommendedName>
        <fullName evidence="7">Protein SSH4</fullName>
    </recommendedName>
</protein>
<dbReference type="AlphaFoldDB" id="A0A8T9BXR5"/>
<dbReference type="InterPro" id="IPR013320">
    <property type="entry name" value="ConA-like_dom_sf"/>
</dbReference>
<evidence type="ECO:0000313" key="5">
    <source>
        <dbReference type="EMBL" id="TVY65664.1"/>
    </source>
</evidence>
<dbReference type="OrthoDB" id="25503at2759"/>
<proteinExistence type="predicted"/>
<dbReference type="CDD" id="cd12909">
    <property type="entry name" value="SPRY_RanBP9_10"/>
    <property type="match status" value="1"/>
</dbReference>
<dbReference type="InterPro" id="IPR006595">
    <property type="entry name" value="CTLH_C"/>
</dbReference>
<dbReference type="Gene3D" id="2.60.120.920">
    <property type="match status" value="1"/>
</dbReference>
<accession>A0A8T9BXR5</accession>
<sequence length="760" mass="83967">MTNSYPSGSPGVPDSSMPTGAPGFTPRRSSYASVVSGTASASAHSYLQPARSGAFAHLLNPNSDLSYDPIYQNPGGHLRHESRAYDMDFGTNGGLHGRPGSWSRSGQLPSFSHAFSAIMNGNGYPGLGHGDHFFVPSYLKGSKYVQKLEESHKARVQAQKEDPQAQSSQNGSLSTSASSLNLHTAKLATSHRGINYEVIEKAPPVEDEAVPRLPSKWSSMDKYGGLEILSDGQEIKFTGPKSDRDRDHEACAVRADFPMPTQCGIYYYEVTIISRKREEYAMPPQNDEVLESNNSSRSSIGIGFSSKNVPLSRLPGWEPESWAYHGDDGHSFGCQSSGKHYGPPFAATDVIGCGINFRTGSAFFTKNGDYLGTAFRELKNTPKLFPSVGMKKAGEHVRVNFGQTPFVFDIDGMMAVSSILCAFRPSSKNNLEDHFLSYGHTEASYAIFSSAYGAYRRAETNPDRNRGNKLIYVFSTSKLAPPLSETELIQSLVLQYLTYNGHTETAKAFADEVYAEKKALTLDPNEEVQGFDVKEDEDAGHRQRIRKAVGEGDIEKALKHTNAFYPQVLKDNEHVYFRLRIRKFIEMIRQGAEMQRMSNGTNKSNGHGPEYYDDFVHQDMELDDQQGQNTNWDRMDTDQPVVENQEYIRLVSETLLYGQALQAEFKDDPRREVRKALEDAFALIAYSDPLGVESVSHLLDISGREAVADELNSAILLSLGKSSSTALEQLYQQTSVLLDDLRDGGGPGAFVNIDDYVKVP</sequence>
<dbReference type="InterPro" id="IPR050618">
    <property type="entry name" value="Ubq-SigPath_Reg"/>
</dbReference>
<dbReference type="InterPro" id="IPR024964">
    <property type="entry name" value="CTLH/CRA"/>
</dbReference>
<comment type="function">
    <text evidence="1">Involved in the proteasome-dependent degradation of fructose-1,6-bisphosphatase.</text>
</comment>
<evidence type="ECO:0000259" key="4">
    <source>
        <dbReference type="PROSITE" id="PS50897"/>
    </source>
</evidence>
<evidence type="ECO:0000259" key="3">
    <source>
        <dbReference type="PROSITE" id="PS50188"/>
    </source>
</evidence>
<dbReference type="InterPro" id="IPR013144">
    <property type="entry name" value="CRA_dom"/>
</dbReference>
<dbReference type="SUPFAM" id="SSF49899">
    <property type="entry name" value="Concanavalin A-like lectins/glucanases"/>
    <property type="match status" value="1"/>
</dbReference>
<feature type="domain" description="B30.2/SPRY" evidence="3">
    <location>
        <begin position="195"/>
        <end position="406"/>
    </location>
</feature>
<evidence type="ECO:0000256" key="2">
    <source>
        <dbReference type="SAM" id="MobiDB-lite"/>
    </source>
</evidence>
<dbReference type="EMBL" id="QGMK01001650">
    <property type="protein sequence ID" value="TVY65664.1"/>
    <property type="molecule type" value="Genomic_DNA"/>
</dbReference>
<evidence type="ECO:0008006" key="7">
    <source>
        <dbReference type="Google" id="ProtNLM"/>
    </source>
</evidence>
<dbReference type="InterPro" id="IPR035782">
    <property type="entry name" value="SPRY_RanBP9/10"/>
</dbReference>
<name>A0A8T9BXR5_9HELO</name>
<dbReference type="Pfam" id="PF10607">
    <property type="entry name" value="CTLH"/>
    <property type="match status" value="1"/>
</dbReference>
<dbReference type="SMART" id="SM00449">
    <property type="entry name" value="SPRY"/>
    <property type="match status" value="1"/>
</dbReference>
<feature type="domain" description="CTLH" evidence="4">
    <location>
        <begin position="538"/>
        <end position="595"/>
    </location>
</feature>
<dbReference type="InterPro" id="IPR043136">
    <property type="entry name" value="B30.2/SPRY_sf"/>
</dbReference>
<keyword evidence="6" id="KW-1185">Reference proteome</keyword>
<dbReference type="SMART" id="SM00668">
    <property type="entry name" value="CTLH"/>
    <property type="match status" value="1"/>
</dbReference>
<comment type="caution">
    <text evidence="5">The sequence shown here is derived from an EMBL/GenBank/DDBJ whole genome shotgun (WGS) entry which is preliminary data.</text>
</comment>
<dbReference type="PROSITE" id="PS50897">
    <property type="entry name" value="CTLH"/>
    <property type="match status" value="1"/>
</dbReference>
<feature type="compositionally biased region" description="Basic and acidic residues" evidence="2">
    <location>
        <begin position="150"/>
        <end position="163"/>
    </location>
</feature>
<dbReference type="InterPro" id="IPR003877">
    <property type="entry name" value="SPRY_dom"/>
</dbReference>
<dbReference type="PROSITE" id="PS50188">
    <property type="entry name" value="B302_SPRY"/>
    <property type="match status" value="1"/>
</dbReference>
<dbReference type="Pfam" id="PF00622">
    <property type="entry name" value="SPRY"/>
    <property type="match status" value="1"/>
</dbReference>
<evidence type="ECO:0000313" key="6">
    <source>
        <dbReference type="Proteomes" id="UP000469558"/>
    </source>
</evidence>
<dbReference type="PANTHER" id="PTHR12864">
    <property type="entry name" value="RAN BINDING PROTEIN 9-RELATED"/>
    <property type="match status" value="1"/>
</dbReference>
<dbReference type="Proteomes" id="UP000469558">
    <property type="component" value="Unassembled WGS sequence"/>
</dbReference>
<evidence type="ECO:0000256" key="1">
    <source>
        <dbReference type="ARBA" id="ARBA00002343"/>
    </source>
</evidence>